<dbReference type="RefSeq" id="WP_048310237.1">
    <property type="nucleotide sequence ID" value="NZ_CP119526.1"/>
</dbReference>
<feature type="transmembrane region" description="Helical" evidence="1">
    <location>
        <begin position="92"/>
        <end position="111"/>
    </location>
</feature>
<reference evidence="2" key="1">
    <citation type="submission" date="2015-06" db="EMBL/GenBank/DDBJ databases">
        <authorList>
            <person name="Liu B."/>
            <person name="Wang J."/>
            <person name="Zhu Y."/>
            <person name="Liu G."/>
            <person name="Chen Q."/>
            <person name="Zheng C."/>
            <person name="Che J."/>
            <person name="Ge C."/>
            <person name="Shi H."/>
            <person name="Pan Z."/>
            <person name="Liu X."/>
        </authorList>
    </citation>
    <scope>NUCLEOTIDE SEQUENCE [LARGE SCALE GENOMIC DNA]</scope>
    <source>
        <strain evidence="2">DSM 16346</strain>
    </source>
</reference>
<feature type="transmembrane region" description="Helical" evidence="1">
    <location>
        <begin position="147"/>
        <end position="164"/>
    </location>
</feature>
<name>A0A0J6FXH9_9BACL</name>
<gene>
    <name evidence="2" type="ORF">AB986_07495</name>
</gene>
<sequence length="165" mass="19731">MNVFLGLIVILLSIWKGDWRNWEKYYPSMLYMALATFIYEFISHEQYQLWDLHRDAFLSDMNTHFVHNLVINPLAIFVYLSNYPTNGLSKIIAYNAKWIIIFWLVECVAAWMNIITYHNGWNLVWSLAFLSIMFPMVRLHYTNVRLALPLSVFFTVLLLFLFDYV</sequence>
<keyword evidence="3" id="KW-1185">Reference proteome</keyword>
<evidence type="ECO:0000313" key="2">
    <source>
        <dbReference type="EMBL" id="KMM39067.1"/>
    </source>
</evidence>
<feature type="transmembrane region" description="Helical" evidence="1">
    <location>
        <begin position="26"/>
        <end position="42"/>
    </location>
</feature>
<organism evidence="2 3">
    <name type="scientific">Guptibacillus hwajinpoensis</name>
    <dbReference type="NCBI Taxonomy" id="208199"/>
    <lineage>
        <taxon>Bacteria</taxon>
        <taxon>Bacillati</taxon>
        <taxon>Bacillota</taxon>
        <taxon>Bacilli</taxon>
        <taxon>Bacillales</taxon>
        <taxon>Guptibacillaceae</taxon>
        <taxon>Guptibacillus</taxon>
    </lineage>
</organism>
<evidence type="ECO:0000256" key="1">
    <source>
        <dbReference type="SAM" id="Phobius"/>
    </source>
</evidence>
<dbReference type="OrthoDB" id="2628935at2"/>
<feature type="transmembrane region" description="Helical" evidence="1">
    <location>
        <begin position="63"/>
        <end position="80"/>
    </location>
</feature>
<evidence type="ECO:0000313" key="3">
    <source>
        <dbReference type="Proteomes" id="UP000035996"/>
    </source>
</evidence>
<dbReference type="STRING" id="157733.AB986_07495"/>
<dbReference type="EMBL" id="LELK01000001">
    <property type="protein sequence ID" value="KMM39067.1"/>
    <property type="molecule type" value="Genomic_DNA"/>
</dbReference>
<keyword evidence="1" id="KW-0812">Transmembrane</keyword>
<comment type="caution">
    <text evidence="2">The sequence shown here is derived from an EMBL/GenBank/DDBJ whole genome shotgun (WGS) entry which is preliminary data.</text>
</comment>
<dbReference type="Proteomes" id="UP000035996">
    <property type="component" value="Unassembled WGS sequence"/>
</dbReference>
<dbReference type="NCBIfam" id="NF041644">
    <property type="entry name" value="CBO0543_fam"/>
    <property type="match status" value="1"/>
</dbReference>
<protein>
    <submittedName>
        <fullName evidence="2">Uncharacterized protein</fullName>
    </submittedName>
</protein>
<keyword evidence="1" id="KW-0472">Membrane</keyword>
<dbReference type="PATRIC" id="fig|157733.3.peg.3765"/>
<keyword evidence="1" id="KW-1133">Transmembrane helix</keyword>
<dbReference type="InterPro" id="IPR048147">
    <property type="entry name" value="CBO0543-like"/>
</dbReference>
<dbReference type="AlphaFoldDB" id="A0A0J6FXH9"/>
<accession>A0A0J6FXH9</accession>
<proteinExistence type="predicted"/>